<dbReference type="InterPro" id="IPR018692">
    <property type="entry name" value="DUF2189"/>
</dbReference>
<evidence type="ECO:0000256" key="1">
    <source>
        <dbReference type="SAM" id="Phobius"/>
    </source>
</evidence>
<feature type="transmembrane region" description="Helical" evidence="1">
    <location>
        <begin position="108"/>
        <end position="130"/>
    </location>
</feature>
<organism evidence="2 3">
    <name type="scientific">Aquitalea aquatica</name>
    <dbReference type="NCBI Taxonomy" id="3044273"/>
    <lineage>
        <taxon>Bacteria</taxon>
        <taxon>Pseudomonadati</taxon>
        <taxon>Pseudomonadota</taxon>
        <taxon>Betaproteobacteria</taxon>
        <taxon>Neisseriales</taxon>
        <taxon>Chromobacteriaceae</taxon>
        <taxon>Aquitalea</taxon>
    </lineage>
</organism>
<protein>
    <submittedName>
        <fullName evidence="2">DUF2189 domain-containing protein</fullName>
    </submittedName>
</protein>
<dbReference type="Pfam" id="PF09955">
    <property type="entry name" value="DUF2189"/>
    <property type="match status" value="1"/>
</dbReference>
<feature type="transmembrane region" description="Helical" evidence="1">
    <location>
        <begin position="40"/>
        <end position="58"/>
    </location>
</feature>
<keyword evidence="1" id="KW-0472">Membrane</keyword>
<dbReference type="EMBL" id="JACERN010000001">
    <property type="protein sequence ID" value="MBA4706925.1"/>
    <property type="molecule type" value="Genomic_DNA"/>
</dbReference>
<dbReference type="Proteomes" id="UP000545606">
    <property type="component" value="Unassembled WGS sequence"/>
</dbReference>
<feature type="transmembrane region" description="Helical" evidence="1">
    <location>
        <begin position="136"/>
        <end position="158"/>
    </location>
</feature>
<keyword evidence="3" id="KW-1185">Reference proteome</keyword>
<evidence type="ECO:0000313" key="3">
    <source>
        <dbReference type="Proteomes" id="UP000545606"/>
    </source>
</evidence>
<gene>
    <name evidence="2" type="ORF">H2Z84_00810</name>
</gene>
<keyword evidence="1" id="KW-1133">Transmembrane helix</keyword>
<proteinExistence type="predicted"/>
<comment type="caution">
    <text evidence="2">The sequence shown here is derived from an EMBL/GenBank/DDBJ whole genome shotgun (WGS) entry which is preliminary data.</text>
</comment>
<name>A0A838Y798_9NEIS</name>
<keyword evidence="1" id="KW-0812">Transmembrane</keyword>
<accession>A0A838Y798</accession>
<sequence length="260" mass="28720">MDITHGTSREHPVVHHVSITQTLLWLRQGLTDLRKAPADAMFYGAAFVLMGYLLISYFDSAPQFVLTLSTLFLLGGPFLAIGLYDLARQHEGVHPPQRVSLWHSMTAWKANLPGFTLFAALLAVLVFGWFRMSLLLFALFFDTAVLPSLDSLLVNALLPENMTFLLAYFGVGFLFAAAVFSLSVVAIPMMLDKDVDTVTAMINSVQAVYKNLLTMTVWAVMIVALTAVGFATYFIGLIVIMPVLGLASWHAYRAMISYES</sequence>
<feature type="transmembrane region" description="Helical" evidence="1">
    <location>
        <begin position="165"/>
        <end position="191"/>
    </location>
</feature>
<reference evidence="2 3" key="1">
    <citation type="submission" date="2020-07" db="EMBL/GenBank/DDBJ databases">
        <title>Draft genome sequence of violacein-producing bacteria and related species.</title>
        <authorList>
            <person name="Wilson H.S."/>
            <person name="De Leon M.E."/>
        </authorList>
    </citation>
    <scope>NUCLEOTIDE SEQUENCE [LARGE SCALE GENOMIC DNA]</scope>
    <source>
        <strain evidence="2 3">HSC-21Su07</strain>
    </source>
</reference>
<feature type="transmembrane region" description="Helical" evidence="1">
    <location>
        <begin position="218"/>
        <end position="247"/>
    </location>
</feature>
<feature type="transmembrane region" description="Helical" evidence="1">
    <location>
        <begin position="64"/>
        <end position="87"/>
    </location>
</feature>
<evidence type="ECO:0000313" key="2">
    <source>
        <dbReference type="EMBL" id="MBA4706925.1"/>
    </source>
</evidence>
<dbReference type="AlphaFoldDB" id="A0A838Y798"/>